<keyword evidence="2" id="KW-1185">Reference proteome</keyword>
<reference evidence="1 2" key="1">
    <citation type="submission" date="2018-07" db="EMBL/GenBank/DDBJ databases">
        <title>A draft genome of a endophytic bacteria, a new species of Pedobacter.</title>
        <authorList>
            <person name="Zhang Z.D."/>
            <person name="Chen Z.J."/>
        </authorList>
    </citation>
    <scope>NUCLEOTIDE SEQUENCE [LARGE SCALE GENOMIC DNA]</scope>
    <source>
        <strain evidence="1 2">RS10</strain>
    </source>
</reference>
<dbReference type="AlphaFoldDB" id="A0A366KS85"/>
<gene>
    <name evidence="1" type="ORF">DRW42_17885</name>
</gene>
<accession>A0A366KS85</accession>
<protein>
    <submittedName>
        <fullName evidence="1">Uncharacterized protein</fullName>
    </submittedName>
</protein>
<proteinExistence type="predicted"/>
<evidence type="ECO:0000313" key="2">
    <source>
        <dbReference type="Proteomes" id="UP000252081"/>
    </source>
</evidence>
<comment type="caution">
    <text evidence="1">The sequence shown here is derived from an EMBL/GenBank/DDBJ whole genome shotgun (WGS) entry which is preliminary data.</text>
</comment>
<sequence length="73" mass="8257">MFTCAGFLCHKRKFLAPIGADTKYSEEREQTLKKAKDFALQTKNISLNFILSLSTWQIIIESVTKACNLISNS</sequence>
<dbReference type="EMBL" id="QNQU01000016">
    <property type="protein sequence ID" value="RBQ04506.1"/>
    <property type="molecule type" value="Genomic_DNA"/>
</dbReference>
<dbReference type="Proteomes" id="UP000252081">
    <property type="component" value="Unassembled WGS sequence"/>
</dbReference>
<organism evidence="1 2">
    <name type="scientific">Pedobacter miscanthi</name>
    <dbReference type="NCBI Taxonomy" id="2259170"/>
    <lineage>
        <taxon>Bacteria</taxon>
        <taxon>Pseudomonadati</taxon>
        <taxon>Bacteroidota</taxon>
        <taxon>Sphingobacteriia</taxon>
        <taxon>Sphingobacteriales</taxon>
        <taxon>Sphingobacteriaceae</taxon>
        <taxon>Pedobacter</taxon>
    </lineage>
</organism>
<name>A0A366KS85_9SPHI</name>
<evidence type="ECO:0000313" key="1">
    <source>
        <dbReference type="EMBL" id="RBQ04506.1"/>
    </source>
</evidence>